<protein>
    <submittedName>
        <fullName evidence="3">Glycosyltransferase family 4 protein</fullName>
    </submittedName>
</protein>
<dbReference type="CDD" id="cd03808">
    <property type="entry name" value="GT4_CapM-like"/>
    <property type="match status" value="1"/>
</dbReference>
<feature type="domain" description="Glycosyl transferase family 1" evidence="1">
    <location>
        <begin position="187"/>
        <end position="351"/>
    </location>
</feature>
<keyword evidence="4" id="KW-1185">Reference proteome</keyword>
<evidence type="ECO:0000259" key="2">
    <source>
        <dbReference type="Pfam" id="PF13477"/>
    </source>
</evidence>
<evidence type="ECO:0000259" key="1">
    <source>
        <dbReference type="Pfam" id="PF00534"/>
    </source>
</evidence>
<proteinExistence type="predicted"/>
<dbReference type="Pfam" id="PF00534">
    <property type="entry name" value="Glycos_transf_1"/>
    <property type="match status" value="1"/>
</dbReference>
<dbReference type="SUPFAM" id="SSF53756">
    <property type="entry name" value="UDP-Glycosyltransferase/glycogen phosphorylase"/>
    <property type="match status" value="1"/>
</dbReference>
<accession>A0ABV1G7S6</accession>
<evidence type="ECO:0000313" key="4">
    <source>
        <dbReference type="Proteomes" id="UP001491552"/>
    </source>
</evidence>
<dbReference type="RefSeq" id="WP_349135970.1">
    <property type="nucleotide sequence ID" value="NZ_JBBMFF010000222.1"/>
</dbReference>
<dbReference type="InterPro" id="IPR001296">
    <property type="entry name" value="Glyco_trans_1"/>
</dbReference>
<dbReference type="PANTHER" id="PTHR45947">
    <property type="entry name" value="SULFOQUINOVOSYL TRANSFERASE SQD2"/>
    <property type="match status" value="1"/>
</dbReference>
<dbReference type="Proteomes" id="UP001491552">
    <property type="component" value="Unassembled WGS sequence"/>
</dbReference>
<reference evidence="3 4" key="1">
    <citation type="submission" date="2024-03" db="EMBL/GenBank/DDBJ databases">
        <title>Human intestinal bacterial collection.</title>
        <authorList>
            <person name="Pauvert C."/>
            <person name="Hitch T.C.A."/>
            <person name="Clavel T."/>
        </authorList>
    </citation>
    <scope>NUCLEOTIDE SEQUENCE [LARGE SCALE GENOMIC DNA]</scope>
    <source>
        <strain evidence="3 4">CLA-AA-H192</strain>
    </source>
</reference>
<dbReference type="Pfam" id="PF13477">
    <property type="entry name" value="Glyco_trans_4_2"/>
    <property type="match status" value="1"/>
</dbReference>
<dbReference type="PANTHER" id="PTHR45947:SF3">
    <property type="entry name" value="SULFOQUINOVOSYL TRANSFERASE SQD2"/>
    <property type="match status" value="1"/>
</dbReference>
<organism evidence="3 4">
    <name type="scientific">Faecousia intestinalis</name>
    <dbReference type="NCBI Taxonomy" id="3133167"/>
    <lineage>
        <taxon>Bacteria</taxon>
        <taxon>Bacillati</taxon>
        <taxon>Bacillota</taxon>
        <taxon>Clostridia</taxon>
        <taxon>Eubacteriales</taxon>
        <taxon>Oscillospiraceae</taxon>
        <taxon>Faecousia</taxon>
    </lineage>
</organism>
<dbReference type="InterPro" id="IPR028098">
    <property type="entry name" value="Glyco_trans_4-like_N"/>
</dbReference>
<dbReference type="EMBL" id="JBBMFF010000222">
    <property type="protein sequence ID" value="MEQ2511259.1"/>
    <property type="molecule type" value="Genomic_DNA"/>
</dbReference>
<name>A0ABV1G7S6_9FIRM</name>
<dbReference type="InterPro" id="IPR050194">
    <property type="entry name" value="Glycosyltransferase_grp1"/>
</dbReference>
<gene>
    <name evidence="3" type="ORF">WMO66_08375</name>
</gene>
<feature type="domain" description="Glycosyltransferase subfamily 4-like N-terminal" evidence="2">
    <location>
        <begin position="2"/>
        <end position="150"/>
    </location>
</feature>
<sequence>MKVLLVATVQSHICQFHRPLVAMLHEHGCEVHVAARNNLAEKNGLKLDFVEQVFDVPFQRSPFSPKNLGAYKQLKKIIDEGSYDVIHCNTPVGGVLGRLAARKARKRGTKVFYTAHGFHFYKGSPKKNWLIWYPVEKFMCRHTDKLITINEEDYQLARSRFRVETCHIHGVGVSMSRYHPHSAKEEEALRKEESLSAQDFVVLCTGELNANKDQRTLIDAAVLCHDSIPELKVLLAGNGPLESTLREQVSENHAEGYIRLLGYRTDLERVVPAADVIVSCSHREGLGLNLIEGMLCGKPVIAVENRGHRELVEDGVTGYLIPAGDSRALAEVLVKLYKSGARQRLGQAGYEKARLYTDQNVKRELKELYGYEEN</sequence>
<comment type="caution">
    <text evidence="3">The sequence shown here is derived from an EMBL/GenBank/DDBJ whole genome shotgun (WGS) entry which is preliminary data.</text>
</comment>
<evidence type="ECO:0000313" key="3">
    <source>
        <dbReference type="EMBL" id="MEQ2511259.1"/>
    </source>
</evidence>
<dbReference type="Gene3D" id="3.40.50.2000">
    <property type="entry name" value="Glycogen Phosphorylase B"/>
    <property type="match status" value="2"/>
</dbReference>